<protein>
    <recommendedName>
        <fullName evidence="2">SCP domain-containing protein</fullName>
    </recommendedName>
</protein>
<dbReference type="SUPFAM" id="SSF55797">
    <property type="entry name" value="PR-1-like"/>
    <property type="match status" value="1"/>
</dbReference>
<dbReference type="VEuPathDB" id="MicrosporidiaDB:CWI36_0755p0020"/>
<feature type="compositionally biased region" description="Basic and acidic residues" evidence="1">
    <location>
        <begin position="573"/>
        <end position="590"/>
    </location>
</feature>
<accession>A0A4Q9LKZ4</accession>
<feature type="compositionally biased region" description="Basic and acidic residues" evidence="1">
    <location>
        <begin position="367"/>
        <end position="394"/>
    </location>
</feature>
<evidence type="ECO:0000313" key="4">
    <source>
        <dbReference type="Proteomes" id="UP000293045"/>
    </source>
</evidence>
<dbReference type="EMBL" id="PIXR01000271">
    <property type="protein sequence ID" value="TBU07780.1"/>
    <property type="molecule type" value="Genomic_DNA"/>
</dbReference>
<feature type="non-terminal residue" evidence="3">
    <location>
        <position position="719"/>
    </location>
</feature>
<feature type="compositionally biased region" description="Basic and acidic residues" evidence="1">
    <location>
        <begin position="145"/>
        <end position="217"/>
    </location>
</feature>
<dbReference type="Gene3D" id="3.40.33.10">
    <property type="entry name" value="CAP"/>
    <property type="match status" value="1"/>
</dbReference>
<feature type="compositionally biased region" description="Basic and acidic residues" evidence="1">
    <location>
        <begin position="467"/>
        <end position="478"/>
    </location>
</feature>
<dbReference type="InterPro" id="IPR035940">
    <property type="entry name" value="CAP_sf"/>
</dbReference>
<sequence length="719" mass="82056">MIIFILGIVLGQYEKDMLRLTNEFRRENNLKELELYYPLEKTARMQAEFMCSIMKITHDGPEKKTRTLDRRLLLNDFVGENIGENIAKQQGDNYGEVFRIWKRSDKHKKNILGDYTYTGIYTCKDRRKNRYWVQVFGKPASGKKSSKETKDRDSDSSKKESKNDENIKSRIDNNDVTSKKGGTENKAKVDNKDGENKQVKNLEGKNDGKNKEEKNTESKNGVNNQEGKDKGKNDKESKIDESNNKDDKKDKKKDENKGNENENDKDKDKGNDTRNKKKNDNKANKSEKDDKHEDKGKKEEKDNKEPKNDKNNGNNKSDDEKKDMKETENGSDNKKDKDKNKEKPQVDIQSLLKDEINKIKAEIITELKMQKQENKSNEKPEDSKIDLQELKRLLSENPKILNKSNEEPSDTLKTPQQDNNTSKKALSEDIGSSKTNSDTKVLENRKFISDQQKLDTIPNIEILKPNESVKNDKEKPDLNKPGNKVTENPKSEILKNDKEKFDPNKPENKPADISKNVISEEKQKQPTKENEQKNSPSNPDQNKENPKNTPQESLLARFGNTENNKNTSTNAEKISKPKIPDEFSSKKDSKPSTNTITKEKDKSTDVQPEFKQPNQSKDEPANTKPSSTSDINSSKKSEVKILNEPQSNTKSPDTTKTPSPEDKHFDISFPPEPKPQKPSGNPFSLSESPNTNNKPKENTKEPQIPTEHSISPPTSPPTN</sequence>
<feature type="compositionally biased region" description="Polar residues" evidence="1">
    <location>
        <begin position="411"/>
        <end position="439"/>
    </location>
</feature>
<organism evidence="3 4">
    <name type="scientific">Hamiltosporidium magnivora</name>
    <dbReference type="NCBI Taxonomy" id="148818"/>
    <lineage>
        <taxon>Eukaryota</taxon>
        <taxon>Fungi</taxon>
        <taxon>Fungi incertae sedis</taxon>
        <taxon>Microsporidia</taxon>
        <taxon>Dubosqiidae</taxon>
        <taxon>Hamiltosporidium</taxon>
    </lineage>
</organism>
<dbReference type="InterPro" id="IPR014044">
    <property type="entry name" value="CAP_dom"/>
</dbReference>
<comment type="caution">
    <text evidence="3">The sequence shown here is derived from an EMBL/GenBank/DDBJ whole genome shotgun (WGS) entry which is preliminary data.</text>
</comment>
<proteinExistence type="predicted"/>
<feature type="compositionally biased region" description="Basic and acidic residues" evidence="1">
    <location>
        <begin position="487"/>
        <end position="532"/>
    </location>
</feature>
<dbReference type="AlphaFoldDB" id="A0A4Q9LKZ4"/>
<name>A0A4Q9LKZ4_9MICR</name>
<feature type="compositionally biased region" description="Polar residues" evidence="1">
    <location>
        <begin position="560"/>
        <end position="572"/>
    </location>
</feature>
<feature type="region of interest" description="Disordered" evidence="1">
    <location>
        <begin position="139"/>
        <end position="353"/>
    </location>
</feature>
<evidence type="ECO:0000313" key="3">
    <source>
        <dbReference type="EMBL" id="TBU07780.1"/>
    </source>
</evidence>
<feature type="compositionally biased region" description="Low complexity" evidence="1">
    <location>
        <begin position="649"/>
        <end position="658"/>
    </location>
</feature>
<feature type="domain" description="SCP" evidence="2">
    <location>
        <begin position="18"/>
        <end position="136"/>
    </location>
</feature>
<reference evidence="3 4" key="1">
    <citation type="submission" date="2017-12" db="EMBL/GenBank/DDBJ databases">
        <authorList>
            <person name="Pombert J.-F."/>
            <person name="Haag K.L."/>
            <person name="Ebert D."/>
        </authorList>
    </citation>
    <scope>NUCLEOTIDE SEQUENCE [LARGE SCALE GENOMIC DNA]</scope>
    <source>
        <strain evidence="3">IL-BN-2</strain>
    </source>
</reference>
<feature type="compositionally biased region" description="Polar residues" evidence="1">
    <location>
        <begin position="678"/>
        <end position="688"/>
    </location>
</feature>
<dbReference type="Pfam" id="PF00188">
    <property type="entry name" value="CAP"/>
    <property type="match status" value="1"/>
</dbReference>
<dbReference type="Proteomes" id="UP000293045">
    <property type="component" value="Unassembled WGS sequence"/>
</dbReference>
<feature type="compositionally biased region" description="Basic and acidic residues" evidence="1">
    <location>
        <begin position="226"/>
        <end position="345"/>
    </location>
</feature>
<dbReference type="VEuPathDB" id="MicrosporidiaDB:CWI39_0271p0010"/>
<evidence type="ECO:0000256" key="1">
    <source>
        <dbReference type="SAM" id="MobiDB-lite"/>
    </source>
</evidence>
<gene>
    <name evidence="3" type="ORF">CWI39_0271p0010</name>
</gene>
<dbReference type="CDD" id="cd05379">
    <property type="entry name" value="CAP_bacterial"/>
    <property type="match status" value="1"/>
</dbReference>
<evidence type="ECO:0000259" key="2">
    <source>
        <dbReference type="Pfam" id="PF00188"/>
    </source>
</evidence>
<dbReference type="VEuPathDB" id="MicrosporidiaDB:CWI36_0045p0060"/>
<feature type="region of interest" description="Disordered" evidence="1">
    <location>
        <begin position="367"/>
        <end position="719"/>
    </location>
</feature>